<dbReference type="EMBL" id="LZPO01107920">
    <property type="protein sequence ID" value="OBS60064.1"/>
    <property type="molecule type" value="Genomic_DNA"/>
</dbReference>
<organism evidence="2 3">
    <name type="scientific">Neotoma lepida</name>
    <name type="common">Desert woodrat</name>
    <dbReference type="NCBI Taxonomy" id="56216"/>
    <lineage>
        <taxon>Eukaryota</taxon>
        <taxon>Metazoa</taxon>
        <taxon>Chordata</taxon>
        <taxon>Craniata</taxon>
        <taxon>Vertebrata</taxon>
        <taxon>Euteleostomi</taxon>
        <taxon>Mammalia</taxon>
        <taxon>Eutheria</taxon>
        <taxon>Euarchontoglires</taxon>
        <taxon>Glires</taxon>
        <taxon>Rodentia</taxon>
        <taxon>Myomorpha</taxon>
        <taxon>Muroidea</taxon>
        <taxon>Cricetidae</taxon>
        <taxon>Neotominae</taxon>
        <taxon>Neotoma</taxon>
    </lineage>
</organism>
<name>A0A1A6G2J3_NEOLE</name>
<accession>A0A1A6G2J3</accession>
<feature type="region of interest" description="Disordered" evidence="1">
    <location>
        <begin position="42"/>
        <end position="65"/>
    </location>
</feature>
<keyword evidence="3" id="KW-1185">Reference proteome</keyword>
<comment type="caution">
    <text evidence="2">The sequence shown here is derived from an EMBL/GenBank/DDBJ whole genome shotgun (WGS) entry which is preliminary data.</text>
</comment>
<proteinExistence type="predicted"/>
<feature type="non-terminal residue" evidence="2">
    <location>
        <position position="91"/>
    </location>
</feature>
<evidence type="ECO:0000313" key="2">
    <source>
        <dbReference type="EMBL" id="OBS60064.1"/>
    </source>
</evidence>
<dbReference type="AlphaFoldDB" id="A0A1A6G2J3"/>
<protein>
    <submittedName>
        <fullName evidence="2">Uncharacterized protein</fullName>
    </submittedName>
</protein>
<gene>
    <name evidence="2" type="ORF">A6R68_08804</name>
</gene>
<evidence type="ECO:0000313" key="3">
    <source>
        <dbReference type="Proteomes" id="UP000092124"/>
    </source>
</evidence>
<reference evidence="2 3" key="1">
    <citation type="submission" date="2016-06" db="EMBL/GenBank/DDBJ databases">
        <title>The Draft Genome Sequence and Annotation of the Desert Woodrat Neotoma lepida.</title>
        <authorList>
            <person name="Campbell M."/>
            <person name="Oakeson K.F."/>
            <person name="Yandell M."/>
            <person name="Halpert J.R."/>
            <person name="Dearing D."/>
        </authorList>
    </citation>
    <scope>NUCLEOTIDE SEQUENCE [LARGE SCALE GENOMIC DNA]</scope>
    <source>
        <strain evidence="2">417</strain>
        <tissue evidence="2">Liver</tissue>
    </source>
</reference>
<dbReference type="Proteomes" id="UP000092124">
    <property type="component" value="Unassembled WGS sequence"/>
</dbReference>
<sequence>MPRTLLWLSLPHQFWSCLKVIVLRKFLNCLWWLKMKNLEKPRHAKSLSSTSPHWSPEEPAEPPGNHLGLLLKLSPHAKTTHRTPYARLETL</sequence>
<evidence type="ECO:0000256" key="1">
    <source>
        <dbReference type="SAM" id="MobiDB-lite"/>
    </source>
</evidence>